<dbReference type="InterPro" id="IPR003343">
    <property type="entry name" value="Big_2"/>
</dbReference>
<dbReference type="InterPro" id="IPR011444">
    <property type="entry name" value="DUF1549"/>
</dbReference>
<dbReference type="SMART" id="SM00635">
    <property type="entry name" value="BID_2"/>
    <property type="match status" value="2"/>
</dbReference>
<dbReference type="PANTHER" id="PTHR35889">
    <property type="entry name" value="CYCLOINULO-OLIGOSACCHARIDE FRUCTANOTRANSFERASE-RELATED"/>
    <property type="match status" value="1"/>
</dbReference>
<dbReference type="AlphaFoldDB" id="A0A518HZR8"/>
<dbReference type="OrthoDB" id="289126at2"/>
<evidence type="ECO:0000313" key="2">
    <source>
        <dbReference type="EMBL" id="QDV46274.1"/>
    </source>
</evidence>
<dbReference type="SUPFAM" id="SSF49373">
    <property type="entry name" value="Invasin/intimin cell-adhesion fragments"/>
    <property type="match status" value="1"/>
</dbReference>
<feature type="domain" description="BIG2" evidence="1">
    <location>
        <begin position="42"/>
        <end position="128"/>
    </location>
</feature>
<evidence type="ECO:0000259" key="1">
    <source>
        <dbReference type="SMART" id="SM00635"/>
    </source>
</evidence>
<dbReference type="Pfam" id="PF07587">
    <property type="entry name" value="PSD1"/>
    <property type="match status" value="1"/>
</dbReference>
<dbReference type="PANTHER" id="PTHR35889:SF3">
    <property type="entry name" value="F-BOX DOMAIN-CONTAINING PROTEIN"/>
    <property type="match status" value="1"/>
</dbReference>
<proteinExistence type="predicted"/>
<keyword evidence="3" id="KW-1185">Reference proteome</keyword>
<protein>
    <submittedName>
        <fullName evidence="2">Bacterial Ig-like domain (Group 2)</fullName>
    </submittedName>
</protein>
<accession>A0A518HZR8</accession>
<dbReference type="KEGG" id="snep:Enr13x_61830"/>
<dbReference type="Proteomes" id="UP000319004">
    <property type="component" value="Chromosome"/>
</dbReference>
<reference evidence="2 3" key="1">
    <citation type="submission" date="2019-03" db="EMBL/GenBank/DDBJ databases">
        <title>Deep-cultivation of Planctomycetes and their phenomic and genomic characterization uncovers novel biology.</title>
        <authorList>
            <person name="Wiegand S."/>
            <person name="Jogler M."/>
            <person name="Boedeker C."/>
            <person name="Pinto D."/>
            <person name="Vollmers J."/>
            <person name="Rivas-Marin E."/>
            <person name="Kohn T."/>
            <person name="Peeters S.H."/>
            <person name="Heuer A."/>
            <person name="Rast P."/>
            <person name="Oberbeckmann S."/>
            <person name="Bunk B."/>
            <person name="Jeske O."/>
            <person name="Meyerdierks A."/>
            <person name="Storesund J.E."/>
            <person name="Kallscheuer N."/>
            <person name="Luecker S."/>
            <person name="Lage O.M."/>
            <person name="Pohl T."/>
            <person name="Merkel B.J."/>
            <person name="Hornburger P."/>
            <person name="Mueller R.-W."/>
            <person name="Bruemmer F."/>
            <person name="Labrenz M."/>
            <person name="Spormann A.M."/>
            <person name="Op den Camp H."/>
            <person name="Overmann J."/>
            <person name="Amann R."/>
            <person name="Jetten M.S.M."/>
            <person name="Mascher T."/>
            <person name="Medema M.H."/>
            <person name="Devos D.P."/>
            <person name="Kaster A.-K."/>
            <person name="Ovreas L."/>
            <person name="Rohde M."/>
            <person name="Galperin M.Y."/>
            <person name="Jogler C."/>
        </authorList>
    </citation>
    <scope>NUCLEOTIDE SEQUENCE [LARGE SCALE GENOMIC DNA]</scope>
    <source>
        <strain evidence="2 3">Enr13</strain>
    </source>
</reference>
<feature type="domain" description="BIG2" evidence="1">
    <location>
        <begin position="247"/>
        <end position="329"/>
    </location>
</feature>
<organism evidence="2 3">
    <name type="scientific">Stieleria neptunia</name>
    <dbReference type="NCBI Taxonomy" id="2527979"/>
    <lineage>
        <taxon>Bacteria</taxon>
        <taxon>Pseudomonadati</taxon>
        <taxon>Planctomycetota</taxon>
        <taxon>Planctomycetia</taxon>
        <taxon>Pirellulales</taxon>
        <taxon>Pirellulaceae</taxon>
        <taxon>Stieleria</taxon>
    </lineage>
</organism>
<dbReference type="InterPro" id="IPR022655">
    <property type="entry name" value="DUF1553"/>
</dbReference>
<name>A0A518HZR8_9BACT</name>
<dbReference type="RefSeq" id="WP_145390411.1">
    <property type="nucleotide sequence ID" value="NZ_CP037423.1"/>
</dbReference>
<dbReference type="Gene3D" id="2.60.40.1080">
    <property type="match status" value="2"/>
</dbReference>
<dbReference type="EMBL" id="CP037423">
    <property type="protein sequence ID" value="QDV46274.1"/>
    <property type="molecule type" value="Genomic_DNA"/>
</dbReference>
<dbReference type="Pfam" id="PF07583">
    <property type="entry name" value="PSCyt2"/>
    <property type="match status" value="1"/>
</dbReference>
<evidence type="ECO:0000313" key="3">
    <source>
        <dbReference type="Proteomes" id="UP000319004"/>
    </source>
</evidence>
<sequence>MNQTDHKSGVSFQLATPVSFQLTSKILTFLALVCLACTHSVADNALRIDNTEGAAATDLVGTDARLQLIVSRSESNGMTTDWTRRVTFTASPEELISIDPTGLVTPLADGTVTLSATSDDGASATATLVVSGTGQAQPVSFCGQVVPIFTKLGCNGGGCHGKIAGQNGFRLSLLGFEPGEDHKRLVAESRGRRVSLASPDRSLLLMKTINAMPHGGGARTDRDSHEYRVLRRWISQGMPYDEGEIRTVRSIRCYPEVRRMAGGGEQQLSVIATYSDGSVEDVTRAAVYESNDTQMAEVSDTGLVQTGQLVGDVAVMARYQGHVTVFRAEIPLRIDVPAERIAADGDPTALESDNVVDRFVGKKLHSLGIPASPPCDDATFLRRVTLDLTGRLPTLDETNAFLADDAVDKRAQWVERLLASDDYASFFARKWGVILRNRRTGGSLQVSNMLFHHWLKESFRDNKPYDQLVDELLTASGSLFSNPATAWLSQVTDQNERVEDISQLFLGQRIQCARCHHHPYEKWSQEDYARMSAFFSTISKKTQGTDVTFVTRVAAPSAKHPKTGQNVSPAGLDAEAIQPDAATDPRRALSDWVTSPENPFFAKALVNRYWKHFLGRGLVEPEDDMRVTNPPSNPELMDALAASFVESKYDVKALIRLICNSDVYGASSDALADNVIDRRSHSRYYPKRLQAETLLDSIDVVTGASTTFAGMPAGTRAVELPDTGFNSYFLSVFGQPDSKTACECERSSEANLAQSLHLLNSEEMQKKLTHDQGRAAAFAADASRPTEAKIRELYKLALSREPTDAELKSTLSYLGDRHNQKEPWEDLIWALVNSKEFLFNH</sequence>
<dbReference type="InterPro" id="IPR008964">
    <property type="entry name" value="Invasin/intimin_cell_adhesion"/>
</dbReference>
<dbReference type="Pfam" id="PF02368">
    <property type="entry name" value="Big_2"/>
    <property type="match status" value="1"/>
</dbReference>
<gene>
    <name evidence="2" type="ORF">Enr13x_61830</name>
</gene>